<dbReference type="Proteomes" id="UP000568273">
    <property type="component" value="Unassembled WGS sequence"/>
</dbReference>
<evidence type="ECO:0000256" key="1">
    <source>
        <dbReference type="ARBA" id="ARBA00023015"/>
    </source>
</evidence>
<evidence type="ECO:0000259" key="5">
    <source>
        <dbReference type="PROSITE" id="PS51078"/>
    </source>
</evidence>
<dbReference type="Pfam" id="PF01614">
    <property type="entry name" value="IclR_C"/>
    <property type="match status" value="1"/>
</dbReference>
<dbReference type="Gene3D" id="1.10.10.10">
    <property type="entry name" value="Winged helix-like DNA-binding domain superfamily/Winged helix DNA-binding domain"/>
    <property type="match status" value="1"/>
</dbReference>
<gene>
    <name evidence="6" type="ORF">HKO22_05820</name>
</gene>
<dbReference type="PANTHER" id="PTHR30136">
    <property type="entry name" value="HELIX-TURN-HELIX TRANSCRIPTIONAL REGULATOR, ICLR FAMILY"/>
    <property type="match status" value="1"/>
</dbReference>
<keyword evidence="1" id="KW-0805">Transcription regulation</keyword>
<dbReference type="InterPro" id="IPR036388">
    <property type="entry name" value="WH-like_DNA-bd_sf"/>
</dbReference>
<accession>A0A848RGW5</accession>
<keyword evidence="7" id="KW-1185">Reference proteome</keyword>
<organism evidence="6 7">
    <name type="scientific">Peptoniphilus faecalis</name>
    <dbReference type="NCBI Taxonomy" id="2731255"/>
    <lineage>
        <taxon>Bacteria</taxon>
        <taxon>Bacillati</taxon>
        <taxon>Bacillota</taxon>
        <taxon>Tissierellia</taxon>
        <taxon>Tissierellales</taxon>
        <taxon>Peptoniphilaceae</taxon>
        <taxon>Peptoniphilus</taxon>
    </lineage>
</organism>
<dbReference type="GO" id="GO:0003700">
    <property type="term" value="F:DNA-binding transcription factor activity"/>
    <property type="evidence" value="ECO:0007669"/>
    <property type="project" value="TreeGrafter"/>
</dbReference>
<dbReference type="InterPro" id="IPR036390">
    <property type="entry name" value="WH_DNA-bd_sf"/>
</dbReference>
<dbReference type="InterPro" id="IPR005471">
    <property type="entry name" value="Tscrpt_reg_IclR_N"/>
</dbReference>
<dbReference type="SMART" id="SM00346">
    <property type="entry name" value="HTH_ICLR"/>
    <property type="match status" value="1"/>
</dbReference>
<protein>
    <submittedName>
        <fullName evidence="6">Helix-turn-helix domain-containing protein</fullName>
    </submittedName>
</protein>
<dbReference type="EMBL" id="JABDSR010000007">
    <property type="protein sequence ID" value="NMW85255.1"/>
    <property type="molecule type" value="Genomic_DNA"/>
</dbReference>
<dbReference type="PROSITE" id="PS51078">
    <property type="entry name" value="ICLR_ED"/>
    <property type="match status" value="1"/>
</dbReference>
<feature type="domain" description="HTH iclR-type" evidence="4">
    <location>
        <begin position="4"/>
        <end position="66"/>
    </location>
</feature>
<evidence type="ECO:0000259" key="4">
    <source>
        <dbReference type="PROSITE" id="PS51077"/>
    </source>
</evidence>
<dbReference type="SUPFAM" id="SSF46785">
    <property type="entry name" value="Winged helix' DNA-binding domain"/>
    <property type="match status" value="1"/>
</dbReference>
<dbReference type="InterPro" id="IPR050707">
    <property type="entry name" value="HTH_MetabolicPath_Reg"/>
</dbReference>
<sequence>MKLIQSIQRAFEIIDCFDEENEELRLNDISKMLDLNINTTRGIVNTLVYFSYLEHDQEKNVYKLGYIFLPKSKLLKNRNDDILMENLESFLKDIANEYNVNARFHKISENNIVKIFSEVPDESRYFLYIKDSKDLPLNATSSGKLILKYSDKEFLNNYLNNIPDEKLSENTITTKSKMIEELKDVEKKGYSREIDEVAIGISSVAVPVVKLDKLVATISVTAPTKIIKENSDQITKKIKKFIEKQK</sequence>
<comment type="caution">
    <text evidence="6">The sequence shown here is derived from an EMBL/GenBank/DDBJ whole genome shotgun (WGS) entry which is preliminary data.</text>
</comment>
<dbReference type="RefSeq" id="WP_169969220.1">
    <property type="nucleotide sequence ID" value="NZ_JABDSR010000007.1"/>
</dbReference>
<proteinExistence type="predicted"/>
<dbReference type="InterPro" id="IPR029016">
    <property type="entry name" value="GAF-like_dom_sf"/>
</dbReference>
<dbReference type="SUPFAM" id="SSF55781">
    <property type="entry name" value="GAF domain-like"/>
    <property type="match status" value="1"/>
</dbReference>
<keyword evidence="3" id="KW-0804">Transcription</keyword>
<dbReference type="AlphaFoldDB" id="A0A848RGW5"/>
<reference evidence="6" key="1">
    <citation type="submission" date="2020-04" db="EMBL/GenBank/DDBJ databases">
        <title>Peptoniphilus sp. nov. isolated from swine feces.</title>
        <authorList>
            <person name="Ryu S.W."/>
        </authorList>
    </citation>
    <scope>NUCLEOTIDE SEQUENCE [LARGE SCALE GENOMIC DNA]</scope>
    <source>
        <strain evidence="6">AGMB00490</strain>
    </source>
</reference>
<keyword evidence="2" id="KW-0238">DNA-binding</keyword>
<dbReference type="GO" id="GO:0045892">
    <property type="term" value="P:negative regulation of DNA-templated transcription"/>
    <property type="evidence" value="ECO:0007669"/>
    <property type="project" value="TreeGrafter"/>
</dbReference>
<name>A0A848RGW5_9FIRM</name>
<dbReference type="PANTHER" id="PTHR30136:SF35">
    <property type="entry name" value="HTH-TYPE TRANSCRIPTIONAL REGULATOR RV1719"/>
    <property type="match status" value="1"/>
</dbReference>
<feature type="domain" description="IclR-ED" evidence="5">
    <location>
        <begin position="60"/>
        <end position="246"/>
    </location>
</feature>
<evidence type="ECO:0000256" key="3">
    <source>
        <dbReference type="ARBA" id="ARBA00023163"/>
    </source>
</evidence>
<evidence type="ECO:0000256" key="2">
    <source>
        <dbReference type="ARBA" id="ARBA00023125"/>
    </source>
</evidence>
<dbReference type="Gene3D" id="3.30.450.40">
    <property type="match status" value="1"/>
</dbReference>
<evidence type="ECO:0000313" key="6">
    <source>
        <dbReference type="EMBL" id="NMW85255.1"/>
    </source>
</evidence>
<dbReference type="Pfam" id="PF09339">
    <property type="entry name" value="HTH_IclR"/>
    <property type="match status" value="1"/>
</dbReference>
<evidence type="ECO:0000313" key="7">
    <source>
        <dbReference type="Proteomes" id="UP000568273"/>
    </source>
</evidence>
<dbReference type="InterPro" id="IPR014757">
    <property type="entry name" value="Tscrpt_reg_IclR_C"/>
</dbReference>
<dbReference type="PROSITE" id="PS51077">
    <property type="entry name" value="HTH_ICLR"/>
    <property type="match status" value="1"/>
</dbReference>
<dbReference type="GO" id="GO:0003677">
    <property type="term" value="F:DNA binding"/>
    <property type="evidence" value="ECO:0007669"/>
    <property type="project" value="UniProtKB-KW"/>
</dbReference>